<dbReference type="PANTHER" id="PTHR30636">
    <property type="entry name" value="UPF0701 PROTEIN YICC"/>
    <property type="match status" value="1"/>
</dbReference>
<feature type="domain" description="Endoribonuclease YicC-like C-terminal" evidence="7">
    <location>
        <begin position="173"/>
        <end position="296"/>
    </location>
</feature>
<dbReference type="GO" id="GO:0016787">
    <property type="term" value="F:hydrolase activity"/>
    <property type="evidence" value="ECO:0007669"/>
    <property type="project" value="UniProtKB-KW"/>
</dbReference>
<dbReference type="STRING" id="142842.SAMN02745118_00154"/>
<dbReference type="InterPro" id="IPR005229">
    <property type="entry name" value="YicC/YloC-like"/>
</dbReference>
<evidence type="ECO:0000256" key="5">
    <source>
        <dbReference type="ARBA" id="ARBA00035648"/>
    </source>
</evidence>
<evidence type="ECO:0000256" key="1">
    <source>
        <dbReference type="ARBA" id="ARBA00001968"/>
    </source>
</evidence>
<evidence type="ECO:0000256" key="3">
    <source>
        <dbReference type="ARBA" id="ARBA00022759"/>
    </source>
</evidence>
<dbReference type="OrthoDB" id="9771229at2"/>
<dbReference type="PANTHER" id="PTHR30636:SF3">
    <property type="entry name" value="UPF0701 PROTEIN YICC"/>
    <property type="match status" value="1"/>
</dbReference>
<comment type="similarity">
    <text evidence="5">Belongs to the YicC/YloC family.</text>
</comment>
<evidence type="ECO:0000259" key="6">
    <source>
        <dbReference type="Pfam" id="PF03755"/>
    </source>
</evidence>
<feature type="domain" description="Endoribonuclease YicC-like N-terminal" evidence="6">
    <location>
        <begin position="2"/>
        <end position="155"/>
    </location>
</feature>
<comment type="cofactor">
    <cofactor evidence="1">
        <name>a divalent metal cation</name>
        <dbReference type="ChEBI" id="CHEBI:60240"/>
    </cofactor>
</comment>
<evidence type="ECO:0000259" key="7">
    <source>
        <dbReference type="Pfam" id="PF08340"/>
    </source>
</evidence>
<dbReference type="GO" id="GO:0004521">
    <property type="term" value="F:RNA endonuclease activity"/>
    <property type="evidence" value="ECO:0007669"/>
    <property type="project" value="InterPro"/>
</dbReference>
<organism evidence="8 9">
    <name type="scientific">Selenihalanaerobacter shriftii</name>
    <dbReference type="NCBI Taxonomy" id="142842"/>
    <lineage>
        <taxon>Bacteria</taxon>
        <taxon>Bacillati</taxon>
        <taxon>Bacillota</taxon>
        <taxon>Clostridia</taxon>
        <taxon>Halanaerobiales</taxon>
        <taxon>Halobacteroidaceae</taxon>
        <taxon>Selenihalanaerobacter</taxon>
    </lineage>
</organism>
<evidence type="ECO:0000313" key="9">
    <source>
        <dbReference type="Proteomes" id="UP000190625"/>
    </source>
</evidence>
<dbReference type="RefSeq" id="WP_078808687.1">
    <property type="nucleotide sequence ID" value="NZ_FUWM01000003.1"/>
</dbReference>
<evidence type="ECO:0000313" key="8">
    <source>
        <dbReference type="EMBL" id="SJZ31027.1"/>
    </source>
</evidence>
<protein>
    <submittedName>
        <fullName evidence="8">TIGR00255 family protein</fullName>
    </submittedName>
</protein>
<dbReference type="NCBIfam" id="TIGR00255">
    <property type="entry name" value="YicC/YloC family endoribonuclease"/>
    <property type="match status" value="1"/>
</dbReference>
<keyword evidence="2" id="KW-0540">Nuclease</keyword>
<accession>A0A1T4JLS9</accession>
<dbReference type="InterPro" id="IPR013551">
    <property type="entry name" value="YicC-like_C"/>
</dbReference>
<dbReference type="Pfam" id="PF03755">
    <property type="entry name" value="YicC-like_N"/>
    <property type="match status" value="1"/>
</dbReference>
<keyword evidence="4" id="KW-0378">Hydrolase</keyword>
<keyword evidence="9" id="KW-1185">Reference proteome</keyword>
<dbReference type="Proteomes" id="UP000190625">
    <property type="component" value="Unassembled WGS sequence"/>
</dbReference>
<dbReference type="PROSITE" id="PS50890">
    <property type="entry name" value="PUA"/>
    <property type="match status" value="1"/>
</dbReference>
<dbReference type="EMBL" id="FUWM01000003">
    <property type="protein sequence ID" value="SJZ31027.1"/>
    <property type="molecule type" value="Genomic_DNA"/>
</dbReference>
<proteinExistence type="inferred from homology"/>
<dbReference type="Pfam" id="PF08340">
    <property type="entry name" value="YicC-like_C"/>
    <property type="match status" value="1"/>
</dbReference>
<dbReference type="AlphaFoldDB" id="A0A1T4JLS9"/>
<evidence type="ECO:0000256" key="4">
    <source>
        <dbReference type="ARBA" id="ARBA00022801"/>
    </source>
</evidence>
<keyword evidence="3" id="KW-0255">Endonuclease</keyword>
<name>A0A1T4JLS9_9FIRM</name>
<gene>
    <name evidence="8" type="ORF">SAMN02745118_00154</name>
</gene>
<dbReference type="InterPro" id="IPR013527">
    <property type="entry name" value="YicC-like_N"/>
</dbReference>
<reference evidence="9" key="1">
    <citation type="submission" date="2017-02" db="EMBL/GenBank/DDBJ databases">
        <authorList>
            <person name="Varghese N."/>
            <person name="Submissions S."/>
        </authorList>
    </citation>
    <scope>NUCLEOTIDE SEQUENCE [LARGE SCALE GENOMIC DNA]</scope>
    <source>
        <strain evidence="9">ATCC BAA-73</strain>
    </source>
</reference>
<sequence>MIRSMTGYGRGQLEIDGDSVIVELKSVNHKYRKLYLHISDELSALEPKINGLLKEGIGRGRVNYSLKIKSKEEQGVKVKVNKGIAKEYIDSLQNLQNEFNLAGELEVGLLLQFSDILEVEEVDKDIEEIWPKVKRVTQEALNKLTEMKSREGEELFTDFIHRLEMIKELVNKIEDRIPKMVTEHKAKLQDRINELLNNIDVGIEEERLTTEVAIIADKSNVTEEIVRIKSHLEQFRETLDLDIEKPVGRKLDFIAQEMHREINTIGSKISDSEVSSYIIDLKSEVDKIREQVQNIE</sequence>
<evidence type="ECO:0000256" key="2">
    <source>
        <dbReference type="ARBA" id="ARBA00022722"/>
    </source>
</evidence>